<dbReference type="Gene3D" id="1.10.1740.10">
    <property type="match status" value="1"/>
</dbReference>
<dbReference type="PROSITE" id="PS01063">
    <property type="entry name" value="SIGMA70_ECF"/>
    <property type="match status" value="1"/>
</dbReference>
<dbReference type="GO" id="GO:0016987">
    <property type="term" value="F:sigma factor activity"/>
    <property type="evidence" value="ECO:0007669"/>
    <property type="project" value="UniProtKB-KW"/>
</dbReference>
<name>A0A1F5F481_9BACT</name>
<evidence type="ECO:0000256" key="3">
    <source>
        <dbReference type="ARBA" id="ARBA00023082"/>
    </source>
</evidence>
<dbReference type="Proteomes" id="UP000176191">
    <property type="component" value="Unassembled WGS sequence"/>
</dbReference>
<dbReference type="Pfam" id="PF04542">
    <property type="entry name" value="Sigma70_r2"/>
    <property type="match status" value="1"/>
</dbReference>
<dbReference type="SUPFAM" id="SSF88946">
    <property type="entry name" value="Sigma2 domain of RNA polymerase sigma factors"/>
    <property type="match status" value="1"/>
</dbReference>
<evidence type="ECO:0000256" key="4">
    <source>
        <dbReference type="ARBA" id="ARBA00023125"/>
    </source>
</evidence>
<dbReference type="InterPro" id="IPR039425">
    <property type="entry name" value="RNA_pol_sigma-70-like"/>
</dbReference>
<dbReference type="GO" id="GO:0003677">
    <property type="term" value="F:DNA binding"/>
    <property type="evidence" value="ECO:0007669"/>
    <property type="project" value="UniProtKB-KW"/>
</dbReference>
<feature type="domain" description="RNA polymerase sigma factor 70 region 4 type 2" evidence="8">
    <location>
        <begin position="118"/>
        <end position="169"/>
    </location>
</feature>
<dbReference type="Gene3D" id="1.10.10.10">
    <property type="entry name" value="Winged helix-like DNA-binding domain superfamily/Winged helix DNA-binding domain"/>
    <property type="match status" value="1"/>
</dbReference>
<dbReference type="SUPFAM" id="SSF88659">
    <property type="entry name" value="Sigma3 and sigma4 domains of RNA polymerase sigma factors"/>
    <property type="match status" value="1"/>
</dbReference>
<gene>
    <name evidence="9" type="ORF">A2228_02635</name>
</gene>
<dbReference type="InterPro" id="IPR036388">
    <property type="entry name" value="WH-like_DNA-bd_sf"/>
</dbReference>
<keyword evidence="2 6" id="KW-0805">Transcription regulation</keyword>
<evidence type="ECO:0000313" key="9">
    <source>
        <dbReference type="EMBL" id="OGD74386.1"/>
    </source>
</evidence>
<comment type="caution">
    <text evidence="9">The sequence shown here is derived from an EMBL/GenBank/DDBJ whole genome shotgun (WGS) entry which is preliminary data.</text>
</comment>
<accession>A0A1F5F481</accession>
<dbReference type="InterPro" id="IPR014284">
    <property type="entry name" value="RNA_pol_sigma-70_dom"/>
</dbReference>
<evidence type="ECO:0000259" key="8">
    <source>
        <dbReference type="Pfam" id="PF08281"/>
    </source>
</evidence>
<dbReference type="PANTHER" id="PTHR43133:SF51">
    <property type="entry name" value="RNA POLYMERASE SIGMA FACTOR"/>
    <property type="match status" value="1"/>
</dbReference>
<dbReference type="InterPro" id="IPR007627">
    <property type="entry name" value="RNA_pol_sigma70_r2"/>
</dbReference>
<comment type="similarity">
    <text evidence="1 6">Belongs to the sigma-70 factor family. ECF subfamily.</text>
</comment>
<dbReference type="Pfam" id="PF08281">
    <property type="entry name" value="Sigma70_r4_2"/>
    <property type="match status" value="1"/>
</dbReference>
<evidence type="ECO:0000256" key="5">
    <source>
        <dbReference type="ARBA" id="ARBA00023163"/>
    </source>
</evidence>
<feature type="domain" description="RNA polymerase sigma-70 region 2" evidence="7">
    <location>
        <begin position="19"/>
        <end position="84"/>
    </location>
</feature>
<evidence type="ECO:0000256" key="1">
    <source>
        <dbReference type="ARBA" id="ARBA00010641"/>
    </source>
</evidence>
<dbReference type="EMBL" id="MFAK01000036">
    <property type="protein sequence ID" value="OGD74386.1"/>
    <property type="molecule type" value="Genomic_DNA"/>
</dbReference>
<dbReference type="InterPro" id="IPR013249">
    <property type="entry name" value="RNA_pol_sigma70_r4_t2"/>
</dbReference>
<dbReference type="NCBIfam" id="TIGR02937">
    <property type="entry name" value="sigma70-ECF"/>
    <property type="match status" value="1"/>
</dbReference>
<evidence type="ECO:0000313" key="10">
    <source>
        <dbReference type="Proteomes" id="UP000176191"/>
    </source>
</evidence>
<evidence type="ECO:0000256" key="6">
    <source>
        <dbReference type="RuleBase" id="RU000716"/>
    </source>
</evidence>
<dbReference type="PANTHER" id="PTHR43133">
    <property type="entry name" value="RNA POLYMERASE ECF-TYPE SIGMA FACTO"/>
    <property type="match status" value="1"/>
</dbReference>
<evidence type="ECO:0000259" key="7">
    <source>
        <dbReference type="Pfam" id="PF04542"/>
    </source>
</evidence>
<dbReference type="GO" id="GO:0006352">
    <property type="term" value="P:DNA-templated transcription initiation"/>
    <property type="evidence" value="ECO:0007669"/>
    <property type="project" value="InterPro"/>
</dbReference>
<dbReference type="InterPro" id="IPR000838">
    <property type="entry name" value="RNA_pol_sigma70_ECF_CS"/>
</dbReference>
<protein>
    <recommendedName>
        <fullName evidence="6">RNA polymerase sigma factor</fullName>
    </recommendedName>
</protein>
<evidence type="ECO:0000256" key="2">
    <source>
        <dbReference type="ARBA" id="ARBA00023015"/>
    </source>
</evidence>
<keyword evidence="4 6" id="KW-0238">DNA-binding</keyword>
<proteinExistence type="inferred from homology"/>
<sequence length="178" mass="21003">MDKVVEEVLAGKKGAASRFYRLYADKLRNYLAIKLPSEEAAEEILQDVFLSAFDNLPLYRGEAKVSTWLMAIARHEVADYYRKRYVRAAVEKTSPLWEDLLEKSETPELVWQKKKMRRRFLRAYRAISSQYQEILSWRFEMGMSVREIAERMKLPFKATESLLYRARKAFAVAYAKEN</sequence>
<dbReference type="InterPro" id="IPR013324">
    <property type="entry name" value="RNA_pol_sigma_r3/r4-like"/>
</dbReference>
<reference evidence="9 10" key="1">
    <citation type="journal article" date="2016" name="Nat. Commun.">
        <title>Thousands of microbial genomes shed light on interconnected biogeochemical processes in an aquifer system.</title>
        <authorList>
            <person name="Anantharaman K."/>
            <person name="Brown C.T."/>
            <person name="Hug L.A."/>
            <person name="Sharon I."/>
            <person name="Castelle C.J."/>
            <person name="Probst A.J."/>
            <person name="Thomas B.C."/>
            <person name="Singh A."/>
            <person name="Wilkins M.J."/>
            <person name="Karaoz U."/>
            <person name="Brodie E.L."/>
            <person name="Williams K.H."/>
            <person name="Hubbard S.S."/>
            <person name="Banfield J.F."/>
        </authorList>
    </citation>
    <scope>NUCLEOTIDE SEQUENCE [LARGE SCALE GENOMIC DNA]</scope>
</reference>
<dbReference type="InterPro" id="IPR013325">
    <property type="entry name" value="RNA_pol_sigma_r2"/>
</dbReference>
<dbReference type="AlphaFoldDB" id="A0A1F5F481"/>
<keyword evidence="3 6" id="KW-0731">Sigma factor</keyword>
<keyword evidence="5 6" id="KW-0804">Transcription</keyword>
<organism evidence="9 10">
    <name type="scientific">Candidatus Collierbacteria bacterium RIFOXYA2_FULL_46_10</name>
    <dbReference type="NCBI Taxonomy" id="1817726"/>
    <lineage>
        <taxon>Bacteria</taxon>
        <taxon>Candidatus Collieribacteriota</taxon>
    </lineage>
</organism>